<evidence type="ECO:0000256" key="6">
    <source>
        <dbReference type="SAM" id="Phobius"/>
    </source>
</evidence>
<name>A0A7S1TWL4_9STRA</name>
<evidence type="ECO:0000256" key="1">
    <source>
        <dbReference type="ARBA" id="ARBA00005189"/>
    </source>
</evidence>
<evidence type="ECO:0000256" key="5">
    <source>
        <dbReference type="ARBA" id="ARBA00023315"/>
    </source>
</evidence>
<keyword evidence="4" id="KW-0443">Lipid metabolism</keyword>
<evidence type="ECO:0000256" key="3">
    <source>
        <dbReference type="ARBA" id="ARBA00022679"/>
    </source>
</evidence>
<protein>
    <recommendedName>
        <fullName evidence="8">Phospholipid/glycerol acyltransferase domain-containing protein</fullName>
    </recommendedName>
</protein>
<keyword evidence="7" id="KW-0732">Signal</keyword>
<keyword evidence="5" id="KW-0012">Acyltransferase</keyword>
<proteinExistence type="predicted"/>
<dbReference type="InterPro" id="IPR002123">
    <property type="entry name" value="Plipid/glycerol_acylTrfase"/>
</dbReference>
<keyword evidence="6" id="KW-1133">Transmembrane helix</keyword>
<sequence length="346" mass="38278">MRLSFVVAAAVLALPAHCLRVRVRPSLRRRLFAPEASGADAPLRVAPDPTPGSTTALNAVTEGPIPTYEKPAYEQPKQLSKFMRPVARLGVALFMIGAAGGMPLVVAPFYILEKLRFISKVRRESWCLKAVCHWVRLLSPLAFNIRLTGRMPKDDDGLLVWSSNHVSNFDFFTILASASKMCRERSKWPRVIYWQGLESNPLFKLFGRSCGMVPVAMENTGSGNQNVYDASSFRKMYTAGIGALNEGWDLAILPEGQLNPRPEEGLQQIYPGPHSFSKRAGAKLQLVGIWGTEHIWKAGTASPAPTARDVHLHLWEPIAYESPDAFVDGFTRRIEPFGLTGKVPPE</sequence>
<dbReference type="CDD" id="cd07989">
    <property type="entry name" value="LPLAT_AGPAT-like"/>
    <property type="match status" value="1"/>
</dbReference>
<evidence type="ECO:0000256" key="2">
    <source>
        <dbReference type="ARBA" id="ARBA00022516"/>
    </source>
</evidence>
<evidence type="ECO:0000256" key="7">
    <source>
        <dbReference type="SAM" id="SignalP"/>
    </source>
</evidence>
<dbReference type="SMART" id="SM00563">
    <property type="entry name" value="PlsC"/>
    <property type="match status" value="1"/>
</dbReference>
<evidence type="ECO:0000259" key="8">
    <source>
        <dbReference type="SMART" id="SM00563"/>
    </source>
</evidence>
<organism evidence="9">
    <name type="scientific">Phaeomonas parva</name>
    <dbReference type="NCBI Taxonomy" id="124430"/>
    <lineage>
        <taxon>Eukaryota</taxon>
        <taxon>Sar</taxon>
        <taxon>Stramenopiles</taxon>
        <taxon>Ochrophyta</taxon>
        <taxon>Pinguiophyceae</taxon>
        <taxon>Pinguiochrysidales</taxon>
        <taxon>Pinguiochrysidaceae</taxon>
        <taxon>Phaeomonas</taxon>
    </lineage>
</organism>
<evidence type="ECO:0000256" key="4">
    <source>
        <dbReference type="ARBA" id="ARBA00023098"/>
    </source>
</evidence>
<dbReference type="GO" id="GO:0006654">
    <property type="term" value="P:phosphatidic acid biosynthetic process"/>
    <property type="evidence" value="ECO:0007669"/>
    <property type="project" value="TreeGrafter"/>
</dbReference>
<dbReference type="EMBL" id="HBGJ01011361">
    <property type="protein sequence ID" value="CAD9248752.1"/>
    <property type="molecule type" value="Transcribed_RNA"/>
</dbReference>
<dbReference type="PANTHER" id="PTHR10434">
    <property type="entry name" value="1-ACYL-SN-GLYCEROL-3-PHOSPHATE ACYLTRANSFERASE"/>
    <property type="match status" value="1"/>
</dbReference>
<evidence type="ECO:0000313" key="9">
    <source>
        <dbReference type="EMBL" id="CAD9248752.1"/>
    </source>
</evidence>
<accession>A0A7S1TWL4</accession>
<comment type="pathway">
    <text evidence="1">Lipid metabolism.</text>
</comment>
<dbReference type="AlphaFoldDB" id="A0A7S1TWL4"/>
<dbReference type="PANTHER" id="PTHR10434:SF64">
    <property type="entry name" value="1-ACYL-SN-GLYCEROL-3-PHOSPHATE ACYLTRANSFERASE-RELATED"/>
    <property type="match status" value="1"/>
</dbReference>
<reference evidence="9" key="1">
    <citation type="submission" date="2021-01" db="EMBL/GenBank/DDBJ databases">
        <authorList>
            <person name="Corre E."/>
            <person name="Pelletier E."/>
            <person name="Niang G."/>
            <person name="Scheremetjew M."/>
            <person name="Finn R."/>
            <person name="Kale V."/>
            <person name="Holt S."/>
            <person name="Cochrane G."/>
            <person name="Meng A."/>
            <person name="Brown T."/>
            <person name="Cohen L."/>
        </authorList>
    </citation>
    <scope>NUCLEOTIDE SEQUENCE</scope>
    <source>
        <strain evidence="9">CCMP2877</strain>
    </source>
</reference>
<keyword evidence="2" id="KW-0444">Lipid biosynthesis</keyword>
<gene>
    <name evidence="9" type="ORF">PPAR1163_LOCUS7112</name>
</gene>
<dbReference type="GO" id="GO:0003841">
    <property type="term" value="F:1-acylglycerol-3-phosphate O-acyltransferase activity"/>
    <property type="evidence" value="ECO:0007669"/>
    <property type="project" value="TreeGrafter"/>
</dbReference>
<feature type="chain" id="PRO_5031342855" description="Phospholipid/glycerol acyltransferase domain-containing protein" evidence="7">
    <location>
        <begin position="19"/>
        <end position="346"/>
    </location>
</feature>
<dbReference type="SUPFAM" id="SSF69593">
    <property type="entry name" value="Glycerol-3-phosphate (1)-acyltransferase"/>
    <property type="match status" value="1"/>
</dbReference>
<keyword evidence="6" id="KW-0472">Membrane</keyword>
<feature type="domain" description="Phospholipid/glycerol acyltransferase" evidence="8">
    <location>
        <begin position="159"/>
        <end position="292"/>
    </location>
</feature>
<feature type="signal peptide" evidence="7">
    <location>
        <begin position="1"/>
        <end position="18"/>
    </location>
</feature>
<feature type="transmembrane region" description="Helical" evidence="6">
    <location>
        <begin position="89"/>
        <end position="112"/>
    </location>
</feature>
<keyword evidence="6" id="KW-0812">Transmembrane</keyword>
<keyword evidence="3" id="KW-0808">Transferase</keyword>